<keyword evidence="1" id="KW-1133">Transmembrane helix</keyword>
<proteinExistence type="predicted"/>
<keyword evidence="1" id="KW-0472">Membrane</keyword>
<evidence type="ECO:0000256" key="1">
    <source>
        <dbReference type="SAM" id="Phobius"/>
    </source>
</evidence>
<evidence type="ECO:0000313" key="2">
    <source>
        <dbReference type="EMBL" id="MBK1785040.1"/>
    </source>
</evidence>
<sequence>MPPGPAVSTYRNAAEEPESAPKRTTDWRLVRDRVVGLLAGIVRWIGLLFALVLVLHVIFVIGEANAGNGIVSWVSDWSESLSLGFKDLFQPEDPKLSVLVNYGIAAVFWLVVSSIVARVIRRVGGSA</sequence>
<name>A0A934QRI4_9PSEU</name>
<comment type="caution">
    <text evidence="2">The sequence shown here is derived from an EMBL/GenBank/DDBJ whole genome shotgun (WGS) entry which is preliminary data.</text>
</comment>
<dbReference type="EMBL" id="JAENJH010000002">
    <property type="protein sequence ID" value="MBK1785040.1"/>
    <property type="molecule type" value="Genomic_DNA"/>
</dbReference>
<evidence type="ECO:0000313" key="3">
    <source>
        <dbReference type="Proteomes" id="UP000635245"/>
    </source>
</evidence>
<evidence type="ECO:0008006" key="4">
    <source>
        <dbReference type="Google" id="ProtNLM"/>
    </source>
</evidence>
<organism evidence="2 3">
    <name type="scientific">Prauserella cavernicola</name>
    <dbReference type="NCBI Taxonomy" id="2800127"/>
    <lineage>
        <taxon>Bacteria</taxon>
        <taxon>Bacillati</taxon>
        <taxon>Actinomycetota</taxon>
        <taxon>Actinomycetes</taxon>
        <taxon>Pseudonocardiales</taxon>
        <taxon>Pseudonocardiaceae</taxon>
        <taxon>Prauserella</taxon>
    </lineage>
</organism>
<reference evidence="2" key="1">
    <citation type="submission" date="2020-12" db="EMBL/GenBank/DDBJ databases">
        <title>Prauserella sp. ASG 168, a novel actinomycete isolated from cave rock.</title>
        <authorList>
            <person name="Suriyachadkun C."/>
        </authorList>
    </citation>
    <scope>NUCLEOTIDE SEQUENCE</scope>
    <source>
        <strain evidence="2">ASG 168</strain>
    </source>
</reference>
<feature type="transmembrane region" description="Helical" evidence="1">
    <location>
        <begin position="34"/>
        <end position="61"/>
    </location>
</feature>
<protein>
    <recommendedName>
        <fullName evidence="4">YggT family protein</fullName>
    </recommendedName>
</protein>
<keyword evidence="1" id="KW-0812">Transmembrane</keyword>
<keyword evidence="3" id="KW-1185">Reference proteome</keyword>
<feature type="transmembrane region" description="Helical" evidence="1">
    <location>
        <begin position="99"/>
        <end position="120"/>
    </location>
</feature>
<gene>
    <name evidence="2" type="ORF">JHE00_11955</name>
</gene>
<dbReference type="Proteomes" id="UP000635245">
    <property type="component" value="Unassembled WGS sequence"/>
</dbReference>
<dbReference type="AlphaFoldDB" id="A0A934QRI4"/>
<accession>A0A934QRI4</accession>